<feature type="active site" description="Nucleophile" evidence="13">
    <location>
        <position position="341"/>
    </location>
</feature>
<dbReference type="CDD" id="cd13432">
    <property type="entry name" value="LDT_IgD_like_2"/>
    <property type="match status" value="1"/>
</dbReference>
<dbReference type="EMBL" id="JAENJH010000004">
    <property type="protein sequence ID" value="MBK1786181.1"/>
    <property type="molecule type" value="Genomic_DNA"/>
</dbReference>
<dbReference type="RefSeq" id="WP_200319410.1">
    <property type="nucleotide sequence ID" value="NZ_JAENJH010000004.1"/>
</dbReference>
<dbReference type="GO" id="GO:0071555">
    <property type="term" value="P:cell wall organization"/>
    <property type="evidence" value="ECO:0007669"/>
    <property type="project" value="UniProtKB-UniRule"/>
</dbReference>
<dbReference type="GO" id="GO:0071972">
    <property type="term" value="F:peptidoglycan L,D-transpeptidase activity"/>
    <property type="evidence" value="ECO:0007669"/>
    <property type="project" value="TreeGrafter"/>
</dbReference>
<evidence type="ECO:0000313" key="16">
    <source>
        <dbReference type="EMBL" id="MBK1786181.1"/>
    </source>
</evidence>
<dbReference type="InterPro" id="IPR041280">
    <property type="entry name" value="Big_10"/>
</dbReference>
<keyword evidence="6 13" id="KW-0573">Peptidoglycan synthesis</keyword>
<dbReference type="InterPro" id="IPR005490">
    <property type="entry name" value="LD_TPept_cat_dom"/>
</dbReference>
<dbReference type="SUPFAM" id="SSF141523">
    <property type="entry name" value="L,D-transpeptidase catalytic domain-like"/>
    <property type="match status" value="1"/>
</dbReference>
<evidence type="ECO:0000256" key="8">
    <source>
        <dbReference type="ARBA" id="ARBA00023139"/>
    </source>
</evidence>
<dbReference type="InterPro" id="IPR038063">
    <property type="entry name" value="Transpep_catalytic_dom"/>
</dbReference>
<evidence type="ECO:0000256" key="13">
    <source>
        <dbReference type="PROSITE-ProRule" id="PRU01373"/>
    </source>
</evidence>
<evidence type="ECO:0000256" key="7">
    <source>
        <dbReference type="ARBA" id="ARBA00023136"/>
    </source>
</evidence>
<sequence length="395" mass="42167">MLPKRALLFASVLGAATLALTSCSTGGTGENTPTTTAEKPAASVTIDEAGATGASPVTPVVVRADHGELGDVSVVNTETSRAVSGELDESASTWTSTEPLGYGSTYEVVAHALGDNGKQTEQRGTITTVTPRAQAEPNLIPGPAAVADTGVGVGQPISFQFTQPVTDKAAVEKQLSVVSEPAQEGGWYWIDDQNVHYRPKEYWQPGTTLTVSAKVYGVDFGNGVYGASDRTETYHVHDSWTAKADGATAQMAIFHNGQQVRTMPISMGKDETPTHVGTHVISDKQASYTMDSCTYGVCQGDPDYYRSEERWSLRISNDGEFVHENPNSVGAQGSTNVSHGCINLNAENAQWFFERFGLGDVVEVTNSGGPQLPVWDLYGDWSLSWQDWQAGSALH</sequence>
<comment type="pathway">
    <text evidence="12">Glycan biosynthesis.</text>
</comment>
<dbReference type="PANTHER" id="PTHR30582:SF2">
    <property type="entry name" value="L,D-TRANSPEPTIDASE YCIB-RELATED"/>
    <property type="match status" value="1"/>
</dbReference>
<comment type="caution">
    <text evidence="16">The sequence shown here is derived from an EMBL/GenBank/DDBJ whole genome shotgun (WGS) entry which is preliminary data.</text>
</comment>
<dbReference type="GO" id="GO:0008360">
    <property type="term" value="P:regulation of cell shape"/>
    <property type="evidence" value="ECO:0007669"/>
    <property type="project" value="UniProtKB-UniRule"/>
</dbReference>
<dbReference type="GO" id="GO:0016746">
    <property type="term" value="F:acyltransferase activity"/>
    <property type="evidence" value="ECO:0007669"/>
    <property type="project" value="UniProtKB-KW"/>
</dbReference>
<feature type="chain" id="PRO_5039060694" evidence="14">
    <location>
        <begin position="22"/>
        <end position="395"/>
    </location>
</feature>
<dbReference type="Proteomes" id="UP000635245">
    <property type="component" value="Unassembled WGS sequence"/>
</dbReference>
<dbReference type="PROSITE" id="PS51257">
    <property type="entry name" value="PROKAR_LIPOPROTEIN"/>
    <property type="match status" value="1"/>
</dbReference>
<protein>
    <submittedName>
        <fullName evidence="16">L,D-transpeptidase family protein</fullName>
    </submittedName>
</protein>
<evidence type="ECO:0000256" key="6">
    <source>
        <dbReference type="ARBA" id="ARBA00022984"/>
    </source>
</evidence>
<feature type="signal peptide" evidence="14">
    <location>
        <begin position="1"/>
        <end position="21"/>
    </location>
</feature>
<dbReference type="PANTHER" id="PTHR30582">
    <property type="entry name" value="L,D-TRANSPEPTIDASE"/>
    <property type="match status" value="1"/>
</dbReference>
<evidence type="ECO:0000256" key="12">
    <source>
        <dbReference type="ARBA" id="ARBA00060592"/>
    </source>
</evidence>
<gene>
    <name evidence="16" type="ORF">JHE00_17775</name>
</gene>
<evidence type="ECO:0000256" key="14">
    <source>
        <dbReference type="SAM" id="SignalP"/>
    </source>
</evidence>
<name>A0A934QTW4_9PSEU</name>
<dbReference type="CDD" id="cd16913">
    <property type="entry name" value="YkuD_like"/>
    <property type="match status" value="1"/>
</dbReference>
<dbReference type="AlphaFoldDB" id="A0A934QTW4"/>
<dbReference type="Gene3D" id="2.60.40.3710">
    <property type="match status" value="1"/>
</dbReference>
<dbReference type="Gene3D" id="2.40.440.10">
    <property type="entry name" value="L,D-transpeptidase catalytic domain-like"/>
    <property type="match status" value="1"/>
</dbReference>
<evidence type="ECO:0000256" key="9">
    <source>
        <dbReference type="ARBA" id="ARBA00023288"/>
    </source>
</evidence>
<comment type="pathway">
    <text evidence="1 13">Cell wall biogenesis; peptidoglycan biosynthesis.</text>
</comment>
<evidence type="ECO:0000256" key="11">
    <source>
        <dbReference type="ARBA" id="ARBA00023316"/>
    </source>
</evidence>
<keyword evidence="17" id="KW-1185">Reference proteome</keyword>
<keyword evidence="5 13" id="KW-0133">Cell shape</keyword>
<evidence type="ECO:0000256" key="4">
    <source>
        <dbReference type="ARBA" id="ARBA00022729"/>
    </source>
</evidence>
<dbReference type="FunFam" id="2.40.440.10:FF:000005">
    <property type="entry name" value="L,D-transpeptidase 2"/>
    <property type="match status" value="1"/>
</dbReference>
<dbReference type="Pfam" id="PF17964">
    <property type="entry name" value="Big_10"/>
    <property type="match status" value="1"/>
</dbReference>
<feature type="active site" description="Proton donor/acceptor" evidence="13">
    <location>
        <position position="323"/>
    </location>
</feature>
<dbReference type="Pfam" id="PF03734">
    <property type="entry name" value="YkuD"/>
    <property type="match status" value="1"/>
</dbReference>
<keyword evidence="3" id="KW-0808">Transferase</keyword>
<proteinExistence type="predicted"/>
<evidence type="ECO:0000256" key="2">
    <source>
        <dbReference type="ARBA" id="ARBA00022475"/>
    </source>
</evidence>
<organism evidence="16 17">
    <name type="scientific">Prauserella cavernicola</name>
    <dbReference type="NCBI Taxonomy" id="2800127"/>
    <lineage>
        <taxon>Bacteria</taxon>
        <taxon>Bacillati</taxon>
        <taxon>Actinomycetota</taxon>
        <taxon>Actinomycetes</taxon>
        <taxon>Pseudonocardiales</taxon>
        <taxon>Pseudonocardiaceae</taxon>
        <taxon>Prauserella</taxon>
    </lineage>
</organism>
<keyword evidence="7" id="KW-0472">Membrane</keyword>
<evidence type="ECO:0000256" key="1">
    <source>
        <dbReference type="ARBA" id="ARBA00004752"/>
    </source>
</evidence>
<keyword evidence="8" id="KW-0564">Palmitate</keyword>
<dbReference type="GO" id="GO:0005576">
    <property type="term" value="C:extracellular region"/>
    <property type="evidence" value="ECO:0007669"/>
    <property type="project" value="TreeGrafter"/>
</dbReference>
<keyword evidence="2" id="KW-1003">Cell membrane</keyword>
<evidence type="ECO:0000259" key="15">
    <source>
        <dbReference type="PROSITE" id="PS52029"/>
    </source>
</evidence>
<keyword evidence="9" id="KW-0449">Lipoprotein</keyword>
<evidence type="ECO:0000256" key="3">
    <source>
        <dbReference type="ARBA" id="ARBA00022679"/>
    </source>
</evidence>
<reference evidence="16" key="1">
    <citation type="submission" date="2020-12" db="EMBL/GenBank/DDBJ databases">
        <title>Prauserella sp. ASG 168, a novel actinomycete isolated from cave rock.</title>
        <authorList>
            <person name="Suriyachadkun C."/>
        </authorList>
    </citation>
    <scope>NUCLEOTIDE SEQUENCE</scope>
    <source>
        <strain evidence="16">ASG 168</strain>
    </source>
</reference>
<keyword evidence="10" id="KW-0012">Acyltransferase</keyword>
<dbReference type="Gene3D" id="2.60.40.3780">
    <property type="match status" value="1"/>
</dbReference>
<dbReference type="InterPro" id="IPR050979">
    <property type="entry name" value="LD-transpeptidase"/>
</dbReference>
<evidence type="ECO:0000256" key="5">
    <source>
        <dbReference type="ARBA" id="ARBA00022960"/>
    </source>
</evidence>
<dbReference type="GO" id="GO:0018104">
    <property type="term" value="P:peptidoglycan-protein cross-linking"/>
    <property type="evidence" value="ECO:0007669"/>
    <property type="project" value="TreeGrafter"/>
</dbReference>
<evidence type="ECO:0000256" key="10">
    <source>
        <dbReference type="ARBA" id="ARBA00023315"/>
    </source>
</evidence>
<accession>A0A934QTW4</accession>
<feature type="domain" description="L,D-TPase catalytic" evidence="15">
    <location>
        <begin position="240"/>
        <end position="365"/>
    </location>
</feature>
<keyword evidence="4 14" id="KW-0732">Signal</keyword>
<keyword evidence="11 13" id="KW-0961">Cell wall biogenesis/degradation</keyword>
<evidence type="ECO:0000313" key="17">
    <source>
        <dbReference type="Proteomes" id="UP000635245"/>
    </source>
</evidence>
<dbReference type="PROSITE" id="PS52029">
    <property type="entry name" value="LD_TPASE"/>
    <property type="match status" value="1"/>
</dbReference>